<proteinExistence type="predicted"/>
<dbReference type="Gene3D" id="3.30.470.20">
    <property type="entry name" value="ATP-grasp fold, B domain"/>
    <property type="match status" value="1"/>
</dbReference>
<dbReference type="RefSeq" id="WP_352887391.1">
    <property type="nucleotide sequence ID" value="NZ_JBEPIJ010000003.1"/>
</dbReference>
<keyword evidence="2" id="KW-0547">Nucleotide-binding</keyword>
<reference evidence="4 5" key="1">
    <citation type="submission" date="2024-06" db="EMBL/GenBank/DDBJ databases">
        <authorList>
            <person name="Li Z."/>
            <person name="Jiang Y."/>
        </authorList>
    </citation>
    <scope>NUCLEOTIDE SEQUENCE [LARGE SCALE GENOMIC DNA]</scope>
    <source>
        <strain evidence="4 5">HSW-8</strain>
    </source>
</reference>
<dbReference type="InterPro" id="IPR011758">
    <property type="entry name" value="RimK-rel_E_lig"/>
</dbReference>
<evidence type="ECO:0000313" key="4">
    <source>
        <dbReference type="EMBL" id="MES0873036.1"/>
    </source>
</evidence>
<dbReference type="PROSITE" id="PS50975">
    <property type="entry name" value="ATP_GRASP"/>
    <property type="match status" value="1"/>
</dbReference>
<comment type="caution">
    <text evidence="4">The sequence shown here is derived from an EMBL/GenBank/DDBJ whole genome shotgun (WGS) entry which is preliminary data.</text>
</comment>
<dbReference type="InterPro" id="IPR039523">
    <property type="entry name" value="RimK-rel_E_lig_ATP-grasp"/>
</dbReference>
<evidence type="ECO:0000259" key="3">
    <source>
        <dbReference type="PROSITE" id="PS50975"/>
    </source>
</evidence>
<accession>A0ABV2A732</accession>
<name>A0ABV2A732_9GAMM</name>
<evidence type="ECO:0000256" key="2">
    <source>
        <dbReference type="PROSITE-ProRule" id="PRU00409"/>
    </source>
</evidence>
<gene>
    <name evidence="4" type="ORF">ABSH63_03290</name>
</gene>
<evidence type="ECO:0000256" key="1">
    <source>
        <dbReference type="ARBA" id="ARBA00023211"/>
    </source>
</evidence>
<dbReference type="Pfam" id="PF14397">
    <property type="entry name" value="ATPgrasp_ST"/>
    <property type="match status" value="1"/>
</dbReference>
<dbReference type="PANTHER" id="PTHR21621:SF0">
    <property type="entry name" value="BETA-CITRYLGLUTAMATE SYNTHASE B-RELATED"/>
    <property type="match status" value="1"/>
</dbReference>
<keyword evidence="1" id="KW-0464">Manganese</keyword>
<dbReference type="EMBL" id="JBEPIJ010000003">
    <property type="protein sequence ID" value="MES0873036.1"/>
    <property type="molecule type" value="Genomic_DNA"/>
</dbReference>
<dbReference type="SUPFAM" id="SSF56059">
    <property type="entry name" value="Glutathione synthetase ATP-binding domain-like"/>
    <property type="match status" value="1"/>
</dbReference>
<keyword evidence="2" id="KW-0067">ATP-binding</keyword>
<sequence>MKWMASPRHLRRLGVLGMNARNALYIGPNNPRRFYPRVDDKLLTKKLAIDVGIAVPELYGVVETQHGARRIDRILDGRSDFVIKPARGSGGDGIIVITGRIGSSYRKASGVPLGLDELSHHISNILSGMYSLGGQPDRAMIEYRVRAHSVFDRVAYHGVPDVRVIVYRGYPVLSMVRLPTRLSDGKANLHQGAIGVGVDIGSGRTTHGVWREAAVTVHPDTMYPIAGIEVPDWETVLRLSARAFELTGLGYLGVDIVIDSQLGPLILELNARPGLSIQIANRIGLRSRLELIDREADRKASPEARIAFSKTRFGSAP</sequence>
<feature type="domain" description="ATP-grasp" evidence="3">
    <location>
        <begin position="45"/>
        <end position="300"/>
    </location>
</feature>
<evidence type="ECO:0000313" key="5">
    <source>
        <dbReference type="Proteomes" id="UP001465331"/>
    </source>
</evidence>
<dbReference type="PANTHER" id="PTHR21621">
    <property type="entry name" value="RIBOSOMAL PROTEIN S6 MODIFICATION PROTEIN"/>
    <property type="match status" value="1"/>
</dbReference>
<protein>
    <submittedName>
        <fullName evidence="4">Alpha-L-glutamate ligase-like protein</fullName>
    </submittedName>
</protein>
<dbReference type="Proteomes" id="UP001465331">
    <property type="component" value="Unassembled WGS sequence"/>
</dbReference>
<keyword evidence="5" id="KW-1185">Reference proteome</keyword>
<organism evidence="4 5">
    <name type="scientific">Sinimarinibacterium thermocellulolyticum</name>
    <dbReference type="NCBI Taxonomy" id="3170016"/>
    <lineage>
        <taxon>Bacteria</taxon>
        <taxon>Pseudomonadati</taxon>
        <taxon>Pseudomonadota</taxon>
        <taxon>Gammaproteobacteria</taxon>
        <taxon>Nevskiales</taxon>
        <taxon>Nevskiaceae</taxon>
        <taxon>Sinimarinibacterium</taxon>
    </lineage>
</organism>
<dbReference type="InterPro" id="IPR011761">
    <property type="entry name" value="ATP-grasp"/>
</dbReference>
<dbReference type="NCBIfam" id="TIGR02291">
    <property type="entry name" value="rimK_rel_E_lig"/>
    <property type="match status" value="1"/>
</dbReference>